<evidence type="ECO:0000313" key="1">
    <source>
        <dbReference type="EMBL" id="CAG8561476.1"/>
    </source>
</evidence>
<organism evidence="1 2">
    <name type="scientific">Acaulospora colombiana</name>
    <dbReference type="NCBI Taxonomy" id="27376"/>
    <lineage>
        <taxon>Eukaryota</taxon>
        <taxon>Fungi</taxon>
        <taxon>Fungi incertae sedis</taxon>
        <taxon>Mucoromycota</taxon>
        <taxon>Glomeromycotina</taxon>
        <taxon>Glomeromycetes</taxon>
        <taxon>Diversisporales</taxon>
        <taxon>Acaulosporaceae</taxon>
        <taxon>Acaulospora</taxon>
    </lineage>
</organism>
<keyword evidence="2" id="KW-1185">Reference proteome</keyword>
<evidence type="ECO:0000313" key="2">
    <source>
        <dbReference type="Proteomes" id="UP000789525"/>
    </source>
</evidence>
<dbReference type="Proteomes" id="UP000789525">
    <property type="component" value="Unassembled WGS sequence"/>
</dbReference>
<accession>A0ACA9M5I8</accession>
<name>A0ACA9M5I8_9GLOM</name>
<proteinExistence type="predicted"/>
<protein>
    <submittedName>
        <fullName evidence="1">9894_t:CDS:1</fullName>
    </submittedName>
</protein>
<gene>
    <name evidence="1" type="ORF">ACOLOM_LOCUS5251</name>
</gene>
<dbReference type="EMBL" id="CAJVPT010009426">
    <property type="protein sequence ID" value="CAG8561476.1"/>
    <property type="molecule type" value="Genomic_DNA"/>
</dbReference>
<sequence length="530" mass="60075">MEYRETIPEDSDEEIVTVTITNESTITRSDTSLPPSFVNDFDNLNIAEDRINRYSNEILSSLTSTSLNDATVINEISSLPQPPRYTPIASPIDGERISGLIRKRERAMSKALANIERSMNVDLCYVLDCTGSMAGHIAAAKDCILQVTEYIRNINPYLYGRFQANLSSVPATGGGDDPEDVLGDDYPGGDPNGLTAEIVLEKMKSEGILYSFGKITGFTDKMIEVFRSILGEIQICDLVGGDPIELINKFVKATTSSITMSISLTSALGSRTRDVYSSQERRVDIDPSVPNWNDLLAQRGVTLSYTIPRTQNELEDRRYFCKERLHSRNYYFKIAQQPFSSGVEKYAYFSIDTKRNPPRRMVMKEYFKNDSRNPFEKYLEAIEISSVASFLSIRFNSAARRKNICSINFLDVKLVRVAMNGRTRYYITEPELQGAKFKRFNVNSGLIVEHRPTLEAFVHFSYWYTDGYLVICDLQGIENTDQFLLTDPAIHCTDPLRFGRTNLGKRGIEKCFIEKHRCNDICEKLGLPRI</sequence>
<comment type="caution">
    <text evidence="1">The sequence shown here is derived from an EMBL/GenBank/DDBJ whole genome shotgun (WGS) entry which is preliminary data.</text>
</comment>
<reference evidence="1" key="1">
    <citation type="submission" date="2021-06" db="EMBL/GenBank/DDBJ databases">
        <authorList>
            <person name="Kallberg Y."/>
            <person name="Tangrot J."/>
            <person name="Rosling A."/>
        </authorList>
    </citation>
    <scope>NUCLEOTIDE SEQUENCE</scope>
    <source>
        <strain evidence="1">CL356</strain>
    </source>
</reference>